<organism evidence="6 7">
    <name type="scientific">Rhizobium calliandrae</name>
    <dbReference type="NCBI Taxonomy" id="1312182"/>
    <lineage>
        <taxon>Bacteria</taxon>
        <taxon>Pseudomonadati</taxon>
        <taxon>Pseudomonadota</taxon>
        <taxon>Alphaproteobacteria</taxon>
        <taxon>Hyphomicrobiales</taxon>
        <taxon>Rhizobiaceae</taxon>
        <taxon>Rhizobium/Agrobacterium group</taxon>
        <taxon>Rhizobium</taxon>
    </lineage>
</organism>
<name>A0ABT7KPG5_9HYPH</name>
<dbReference type="Gene3D" id="3.90.76.10">
    <property type="entry name" value="Dipeptide-binding Protein, Domain 1"/>
    <property type="match status" value="1"/>
</dbReference>
<comment type="subcellular location">
    <subcellularLocation>
        <location evidence="1">Periplasm</location>
    </subcellularLocation>
</comment>
<protein>
    <submittedName>
        <fullName evidence="6">ABC transporter substrate-binding protein</fullName>
    </submittedName>
</protein>
<dbReference type="Gene3D" id="3.40.190.10">
    <property type="entry name" value="Periplasmic binding protein-like II"/>
    <property type="match status" value="1"/>
</dbReference>
<sequence>MTSKNSFPDSIITRRDLLASSAALGVGAAVGVTFWSSKAAAETPRRGGKLIVGVKGGSSSDSLDPTLIPSQAAAYLTYQYGSWLIERSPEGELGGELAESWEPLEGGKRWVIKLRQGVKFHNGKEFTAEDMVYSLNRHRGPDTKSPAVSLMKPIEEITVDNPYQLTISLKEPDVGLPYLLAYIHLVAQPKDENPASAIGTGPFVLDKAEPGKRYTFHRNPNYFKPNRVWFDELEVLVINDDTARISALLSGSVHVISEVPPNLVPNLKNVPNLSLSSSPTSKFYYFVMRVDQPPFDNPDLRLALKYAVDREAILNNVAPGYGEIGNDTPINSVFPFYSNDIPKHSYDIAKAKEYYKRSGHSGPIVLHTAEVFPGAVDMSVIFQQSAAKAGITVELKREPVDGYWDNVWIKAPFCVSYWGSLTTEDQAFSMPFASGAPWNDSHWERPEFDKLLAKARAELDPVARKAIYREAAMMIHDEGGHITVMFTHDIQALSNKIQGYTIFPFGEDARNTQNCWFAS</sequence>
<dbReference type="PROSITE" id="PS51318">
    <property type="entry name" value="TAT"/>
    <property type="match status" value="1"/>
</dbReference>
<evidence type="ECO:0000256" key="4">
    <source>
        <dbReference type="ARBA" id="ARBA00022729"/>
    </source>
</evidence>
<dbReference type="Gene3D" id="3.10.105.10">
    <property type="entry name" value="Dipeptide-binding Protein, Domain 3"/>
    <property type="match status" value="1"/>
</dbReference>
<dbReference type="InterPro" id="IPR006311">
    <property type="entry name" value="TAT_signal"/>
</dbReference>
<evidence type="ECO:0000259" key="5">
    <source>
        <dbReference type="Pfam" id="PF00496"/>
    </source>
</evidence>
<evidence type="ECO:0000313" key="7">
    <source>
        <dbReference type="Proteomes" id="UP001172630"/>
    </source>
</evidence>
<dbReference type="SUPFAM" id="SSF53850">
    <property type="entry name" value="Periplasmic binding protein-like II"/>
    <property type="match status" value="1"/>
</dbReference>
<keyword evidence="3" id="KW-0813">Transport</keyword>
<dbReference type="PANTHER" id="PTHR30290:SF9">
    <property type="entry name" value="OLIGOPEPTIDE-BINDING PROTEIN APPA"/>
    <property type="match status" value="1"/>
</dbReference>
<comment type="similarity">
    <text evidence="2">Belongs to the bacterial solute-binding protein 5 family.</text>
</comment>
<evidence type="ECO:0000256" key="3">
    <source>
        <dbReference type="ARBA" id="ARBA00022448"/>
    </source>
</evidence>
<dbReference type="Pfam" id="PF00496">
    <property type="entry name" value="SBP_bac_5"/>
    <property type="match status" value="1"/>
</dbReference>
<dbReference type="InterPro" id="IPR039424">
    <property type="entry name" value="SBP_5"/>
</dbReference>
<keyword evidence="4" id="KW-0732">Signal</keyword>
<evidence type="ECO:0000256" key="2">
    <source>
        <dbReference type="ARBA" id="ARBA00005695"/>
    </source>
</evidence>
<reference evidence="6" key="1">
    <citation type="submission" date="2023-06" db="EMBL/GenBank/DDBJ databases">
        <title>Phylogenetic Diversity of Rhizobium strains.</title>
        <authorList>
            <person name="Moura F.T."/>
            <person name="Helene L.C.F."/>
            <person name="Hungria M."/>
        </authorList>
    </citation>
    <scope>NUCLEOTIDE SEQUENCE</scope>
    <source>
        <strain evidence="6">CCGE524</strain>
    </source>
</reference>
<dbReference type="Proteomes" id="UP001172630">
    <property type="component" value="Unassembled WGS sequence"/>
</dbReference>
<dbReference type="PIRSF" id="PIRSF002741">
    <property type="entry name" value="MppA"/>
    <property type="match status" value="1"/>
</dbReference>
<dbReference type="CDD" id="cd08503">
    <property type="entry name" value="PBP2_NikA_DppA_OppA_like_17"/>
    <property type="match status" value="1"/>
</dbReference>
<dbReference type="InterPro" id="IPR019546">
    <property type="entry name" value="TAT_signal_bac_arc"/>
</dbReference>
<evidence type="ECO:0000256" key="1">
    <source>
        <dbReference type="ARBA" id="ARBA00004418"/>
    </source>
</evidence>
<proteinExistence type="inferred from homology"/>
<keyword evidence="7" id="KW-1185">Reference proteome</keyword>
<evidence type="ECO:0000313" key="6">
    <source>
        <dbReference type="EMBL" id="MDL2410321.1"/>
    </source>
</evidence>
<dbReference type="PANTHER" id="PTHR30290">
    <property type="entry name" value="PERIPLASMIC BINDING COMPONENT OF ABC TRANSPORTER"/>
    <property type="match status" value="1"/>
</dbReference>
<comment type="caution">
    <text evidence="6">The sequence shown here is derived from an EMBL/GenBank/DDBJ whole genome shotgun (WGS) entry which is preliminary data.</text>
</comment>
<dbReference type="InterPro" id="IPR030678">
    <property type="entry name" value="Peptide/Ni-bd"/>
</dbReference>
<dbReference type="RefSeq" id="WP_285884162.1">
    <property type="nucleotide sequence ID" value="NZ_JARFYN010000076.1"/>
</dbReference>
<feature type="domain" description="Solute-binding protein family 5" evidence="5">
    <location>
        <begin position="94"/>
        <end position="439"/>
    </location>
</feature>
<dbReference type="NCBIfam" id="TIGR01409">
    <property type="entry name" value="TAT_signal_seq"/>
    <property type="match status" value="1"/>
</dbReference>
<accession>A0ABT7KPG5</accession>
<gene>
    <name evidence="6" type="ORF">PY650_32930</name>
</gene>
<dbReference type="EMBL" id="JARFYN010000076">
    <property type="protein sequence ID" value="MDL2410321.1"/>
    <property type="molecule type" value="Genomic_DNA"/>
</dbReference>
<dbReference type="InterPro" id="IPR000914">
    <property type="entry name" value="SBP_5_dom"/>
</dbReference>